<evidence type="ECO:0000313" key="2">
    <source>
        <dbReference type="Proteomes" id="UP000036873"/>
    </source>
</evidence>
<dbReference type="RefSeq" id="WP_050739425.1">
    <property type="nucleotide sequence ID" value="NZ_LGYO01000011.1"/>
</dbReference>
<evidence type="ECO:0008006" key="3">
    <source>
        <dbReference type="Google" id="ProtNLM"/>
    </source>
</evidence>
<dbReference type="SUPFAM" id="SSF53448">
    <property type="entry name" value="Nucleotide-diphospho-sugar transferases"/>
    <property type="match status" value="1"/>
</dbReference>
<accession>A0A0L6U2B3</accession>
<dbReference type="EMBL" id="LGYO01000011">
    <property type="protein sequence ID" value="KNZ42658.1"/>
    <property type="molecule type" value="Genomic_DNA"/>
</dbReference>
<dbReference type="CDD" id="cd02518">
    <property type="entry name" value="GT2_SpsF"/>
    <property type="match status" value="1"/>
</dbReference>
<dbReference type="OrthoDB" id="9815559at2"/>
<comment type="caution">
    <text evidence="1">The sequence shown here is derived from an EMBL/GenBank/DDBJ whole genome shotgun (WGS) entry which is preliminary data.</text>
</comment>
<dbReference type="STRING" id="52689.AKG39_05840"/>
<proteinExistence type="predicted"/>
<dbReference type="Pfam" id="PF02348">
    <property type="entry name" value="CTP_transf_3"/>
    <property type="match status" value="1"/>
</dbReference>
<dbReference type="PANTHER" id="PTHR42866:SF1">
    <property type="entry name" value="SPORE COAT POLYSACCHARIDE BIOSYNTHESIS PROTEIN SPSF"/>
    <property type="match status" value="1"/>
</dbReference>
<dbReference type="GO" id="GO:0005829">
    <property type="term" value="C:cytosol"/>
    <property type="evidence" value="ECO:0007669"/>
    <property type="project" value="TreeGrafter"/>
</dbReference>
<keyword evidence="2" id="KW-1185">Reference proteome</keyword>
<gene>
    <name evidence="1" type="ORF">AKG39_05840</name>
</gene>
<organism evidence="1 2">
    <name type="scientific">Acetobacterium bakii</name>
    <dbReference type="NCBI Taxonomy" id="52689"/>
    <lineage>
        <taxon>Bacteria</taxon>
        <taxon>Bacillati</taxon>
        <taxon>Bacillota</taxon>
        <taxon>Clostridia</taxon>
        <taxon>Eubacteriales</taxon>
        <taxon>Eubacteriaceae</taxon>
        <taxon>Acetobacterium</taxon>
    </lineage>
</organism>
<dbReference type="PATRIC" id="fig|52689.4.peg.259"/>
<dbReference type="AlphaFoldDB" id="A0A0L6U2B3"/>
<dbReference type="InterPro" id="IPR029044">
    <property type="entry name" value="Nucleotide-diphossugar_trans"/>
</dbReference>
<sequence>MVIAIIQARTGSTRLPGKIFMEFSGKSNLFHVYNRVQKSKKIDNVIIATTDKKVDDAVFEFCVKEKINCYRGSEDDVLDRFYRCCKPLDLSKKDIIVRITADCPLIDPVIIDEVIAFFEENQYDYVSNGIEPTYPDGLDVEVFSFYALKKSWEAAKLLSEREHVTPYIINNEKLFKIGSYKNNTDLSHFRWTLDEIEDYQLIGEIYKNLYSEDKMFTTQDILSFLNDKPQLKMINSKYARNEGYLKSIEEDKKIESSDLDE</sequence>
<protein>
    <recommendedName>
        <fullName evidence="3">Acylneuraminate cytidylyltransferase</fullName>
    </recommendedName>
</protein>
<reference evidence="2" key="1">
    <citation type="submission" date="2015-07" db="EMBL/GenBank/DDBJ databases">
        <title>Draft genome sequence of Acetobacterium bakii DSM 8293, a potential psychrophilic chemical producer through syngas fermentation.</title>
        <authorList>
            <person name="Song Y."/>
            <person name="Hwang S."/>
            <person name="Cho B.-K."/>
        </authorList>
    </citation>
    <scope>NUCLEOTIDE SEQUENCE [LARGE SCALE GENOMIC DNA]</scope>
    <source>
        <strain evidence="2">DSM 8239</strain>
    </source>
</reference>
<dbReference type="Proteomes" id="UP000036873">
    <property type="component" value="Unassembled WGS sequence"/>
</dbReference>
<evidence type="ECO:0000313" key="1">
    <source>
        <dbReference type="EMBL" id="KNZ42658.1"/>
    </source>
</evidence>
<dbReference type="InterPro" id="IPR003329">
    <property type="entry name" value="Cytidylyl_trans"/>
</dbReference>
<name>A0A0L6U2B3_9FIRM</name>
<dbReference type="Gene3D" id="3.90.550.10">
    <property type="entry name" value="Spore Coat Polysaccharide Biosynthesis Protein SpsA, Chain A"/>
    <property type="match status" value="1"/>
</dbReference>
<dbReference type="PANTHER" id="PTHR42866">
    <property type="entry name" value="3-DEOXY-MANNO-OCTULOSONATE CYTIDYLYLTRANSFERASE"/>
    <property type="match status" value="1"/>
</dbReference>